<keyword evidence="2" id="KW-1185">Reference proteome</keyword>
<name>A0ACC0P612_RHOML</name>
<organism evidence="1 2">
    <name type="scientific">Rhododendron molle</name>
    <name type="common">Chinese azalea</name>
    <name type="synonym">Azalea mollis</name>
    <dbReference type="NCBI Taxonomy" id="49168"/>
    <lineage>
        <taxon>Eukaryota</taxon>
        <taxon>Viridiplantae</taxon>
        <taxon>Streptophyta</taxon>
        <taxon>Embryophyta</taxon>
        <taxon>Tracheophyta</taxon>
        <taxon>Spermatophyta</taxon>
        <taxon>Magnoliopsida</taxon>
        <taxon>eudicotyledons</taxon>
        <taxon>Gunneridae</taxon>
        <taxon>Pentapetalae</taxon>
        <taxon>asterids</taxon>
        <taxon>Ericales</taxon>
        <taxon>Ericaceae</taxon>
        <taxon>Ericoideae</taxon>
        <taxon>Rhodoreae</taxon>
        <taxon>Rhododendron</taxon>
    </lineage>
</organism>
<accession>A0ACC0P612</accession>
<gene>
    <name evidence="1" type="ORF">RHMOL_Rhmol04G0235000</name>
</gene>
<reference evidence="1" key="1">
    <citation type="submission" date="2022-02" db="EMBL/GenBank/DDBJ databases">
        <title>Plant Genome Project.</title>
        <authorList>
            <person name="Zhang R.-G."/>
        </authorList>
    </citation>
    <scope>NUCLEOTIDE SEQUENCE</scope>
    <source>
        <strain evidence="1">AT1</strain>
    </source>
</reference>
<proteinExistence type="predicted"/>
<evidence type="ECO:0000313" key="1">
    <source>
        <dbReference type="EMBL" id="KAI8560168.1"/>
    </source>
</evidence>
<sequence length="106" mass="12057">MPLISKHSITFTERDLLIERTAHNCPLHIIIKCRGHWVPTTLIDNGSAINVWPMKVAYHLCLTKKDFVPSNLAVKAYDITRRAVEGTLMLKLDAEGFEMDVRVSHC</sequence>
<dbReference type="Proteomes" id="UP001062846">
    <property type="component" value="Chromosome 4"/>
</dbReference>
<evidence type="ECO:0000313" key="2">
    <source>
        <dbReference type="Proteomes" id="UP001062846"/>
    </source>
</evidence>
<dbReference type="EMBL" id="CM046391">
    <property type="protein sequence ID" value="KAI8560168.1"/>
    <property type="molecule type" value="Genomic_DNA"/>
</dbReference>
<comment type="caution">
    <text evidence="1">The sequence shown here is derived from an EMBL/GenBank/DDBJ whole genome shotgun (WGS) entry which is preliminary data.</text>
</comment>
<protein>
    <submittedName>
        <fullName evidence="1">Uncharacterized protein</fullName>
    </submittedName>
</protein>